<evidence type="ECO:0000256" key="1">
    <source>
        <dbReference type="SAM" id="MobiDB-lite"/>
    </source>
</evidence>
<feature type="compositionally biased region" description="Low complexity" evidence="1">
    <location>
        <begin position="1"/>
        <end position="19"/>
    </location>
</feature>
<evidence type="ECO:0000313" key="3">
    <source>
        <dbReference type="EMBL" id="QHS84235.1"/>
    </source>
</evidence>
<sequence length="541" mass="63202">MSSNSSISNKSKSTSSNSSTRKKSKSASPGSSTTRKKSKTSSPGSSTTRKKSKTSSPDSSTTDKKSKTMSSHIISKYDLSDFDLSYDDIDSCKRAHKLPFMTDPAEFISLLPKKLILKKSVNESNSPKELKFDIYQKLERKDIVNTFNYLFHHIRMGIFVYIKNNKLHYFIPFQNLNYKNNWSSTIKFKKNMTFDEYFKEKEKYLRKKDEGLEKDTTKWSSNNCLIGNWTDNDVGDMGWYEVREMISRACTNHTVNDCIFFINRRDHPVLTPDRMEPYFHIFNNLTTPLSHHNYDKYVPIMSFSKNKNFADLLIPNYADWRNVTRRLYPTSCIDMEKDSINYDWEKKLAKAIFRGSATGCGTTPEDNQRIRLAELSKELSKNPKTKDLMDAGLVGKNLRDKKFMGKEIDFFRFRDYDLQYSQRKSMNDQSNYKYIIHIDGHVSAYRLGKELSLGSTILKVDSLFDYKMWFSNHLISGKHYLRIKKDLSDLEKAVKWCKSNDKKCKTISQNAKKMYDVIMTERYIVSYFAWMMNSISSNYII</sequence>
<reference evidence="3" key="1">
    <citation type="journal article" date="2020" name="Nature">
        <title>Giant virus diversity and host interactions through global metagenomics.</title>
        <authorList>
            <person name="Schulz F."/>
            <person name="Roux S."/>
            <person name="Paez-Espino D."/>
            <person name="Jungbluth S."/>
            <person name="Walsh D.A."/>
            <person name="Denef V.J."/>
            <person name="McMahon K.D."/>
            <person name="Konstantinidis K.T."/>
            <person name="Eloe-Fadrosh E.A."/>
            <person name="Kyrpides N.C."/>
            <person name="Woyke T."/>
        </authorList>
    </citation>
    <scope>NUCLEOTIDE SEQUENCE</scope>
    <source>
        <strain evidence="3">GVMAG-S-ERX555965-48</strain>
    </source>
</reference>
<dbReference type="InterPro" id="IPR006598">
    <property type="entry name" value="CAP10"/>
</dbReference>
<dbReference type="InterPro" id="IPR051091">
    <property type="entry name" value="O-Glucosyltr/Glycosyltrsf_90"/>
</dbReference>
<dbReference type="SMART" id="SM00672">
    <property type="entry name" value="CAP10"/>
    <property type="match status" value="1"/>
</dbReference>
<accession>A0A6C0AYF1</accession>
<dbReference type="EMBL" id="MN738775">
    <property type="protein sequence ID" value="QHS84235.1"/>
    <property type="molecule type" value="Genomic_DNA"/>
</dbReference>
<proteinExistence type="predicted"/>
<dbReference type="Pfam" id="PF05686">
    <property type="entry name" value="Glyco_transf_90"/>
    <property type="match status" value="1"/>
</dbReference>
<dbReference type="AlphaFoldDB" id="A0A6C0AYF1"/>
<dbReference type="PANTHER" id="PTHR12203">
    <property type="entry name" value="KDEL LYS-ASP-GLU-LEU CONTAINING - RELATED"/>
    <property type="match status" value="1"/>
</dbReference>
<dbReference type="PANTHER" id="PTHR12203:SF119">
    <property type="entry name" value="GLYCOSYL TRANSFERASE CAP10 DOMAIN-CONTAINING PROTEIN"/>
    <property type="match status" value="1"/>
</dbReference>
<organism evidence="3">
    <name type="scientific">viral metagenome</name>
    <dbReference type="NCBI Taxonomy" id="1070528"/>
    <lineage>
        <taxon>unclassified sequences</taxon>
        <taxon>metagenomes</taxon>
        <taxon>organismal metagenomes</taxon>
    </lineage>
</organism>
<name>A0A6C0AYF1_9ZZZZ</name>
<feature type="domain" description="Glycosyl transferase CAP10" evidence="2">
    <location>
        <begin position="254"/>
        <end position="538"/>
    </location>
</feature>
<protein>
    <recommendedName>
        <fullName evidence="2">Glycosyl transferase CAP10 domain-containing protein</fullName>
    </recommendedName>
</protein>
<feature type="region of interest" description="Disordered" evidence="1">
    <location>
        <begin position="1"/>
        <end position="67"/>
    </location>
</feature>
<evidence type="ECO:0000259" key="2">
    <source>
        <dbReference type="SMART" id="SM00672"/>
    </source>
</evidence>